<dbReference type="SUPFAM" id="SSF55729">
    <property type="entry name" value="Acyl-CoA N-acyltransferases (Nat)"/>
    <property type="match status" value="1"/>
</dbReference>
<reference evidence="2 3" key="1">
    <citation type="submission" date="2015-02" db="EMBL/GenBank/DDBJ databases">
        <title>Draft genome sequences of ten Microbacterium spp. with emphasis on heavy metal contaminated environments.</title>
        <authorList>
            <person name="Corretto E."/>
        </authorList>
    </citation>
    <scope>NUCLEOTIDE SEQUENCE [LARGE SCALE GENOMIC DNA]</scope>
    <source>
        <strain evidence="2 3">BEL163</strain>
    </source>
</reference>
<dbReference type="OrthoDB" id="4375873at2"/>
<dbReference type="PATRIC" id="fig|82380.10.peg.2249"/>
<dbReference type="PROSITE" id="PS51186">
    <property type="entry name" value="GNAT"/>
    <property type="match status" value="1"/>
</dbReference>
<dbReference type="Proteomes" id="UP000033725">
    <property type="component" value="Unassembled WGS sequence"/>
</dbReference>
<dbReference type="AlphaFoldDB" id="A0A0F0KK52"/>
<evidence type="ECO:0000313" key="2">
    <source>
        <dbReference type="EMBL" id="KJL21223.1"/>
    </source>
</evidence>
<proteinExistence type="predicted"/>
<organism evidence="2 3">
    <name type="scientific">Microbacterium oxydans</name>
    <dbReference type="NCBI Taxonomy" id="82380"/>
    <lineage>
        <taxon>Bacteria</taxon>
        <taxon>Bacillati</taxon>
        <taxon>Actinomycetota</taxon>
        <taxon>Actinomycetes</taxon>
        <taxon>Micrococcales</taxon>
        <taxon>Microbacteriaceae</taxon>
        <taxon>Microbacterium</taxon>
    </lineage>
</organism>
<feature type="domain" description="N-acetyltransferase" evidence="1">
    <location>
        <begin position="121"/>
        <end position="257"/>
    </location>
</feature>
<dbReference type="GO" id="GO:0016747">
    <property type="term" value="F:acyltransferase activity, transferring groups other than amino-acyl groups"/>
    <property type="evidence" value="ECO:0007669"/>
    <property type="project" value="InterPro"/>
</dbReference>
<dbReference type="RefSeq" id="WP_045264117.1">
    <property type="nucleotide sequence ID" value="NZ_JYIV01000027.1"/>
</dbReference>
<dbReference type="InterPro" id="IPR016181">
    <property type="entry name" value="Acyl_CoA_acyltransferase"/>
</dbReference>
<name>A0A0F0KK52_9MICO</name>
<dbReference type="Gene3D" id="3.40.630.30">
    <property type="match status" value="1"/>
</dbReference>
<accession>A0A0F0KK52</accession>
<evidence type="ECO:0000259" key="1">
    <source>
        <dbReference type="PROSITE" id="PS51186"/>
    </source>
</evidence>
<protein>
    <recommendedName>
        <fullName evidence="1">N-acetyltransferase domain-containing protein</fullName>
    </recommendedName>
</protein>
<dbReference type="InterPro" id="IPR000182">
    <property type="entry name" value="GNAT_dom"/>
</dbReference>
<evidence type="ECO:0000313" key="3">
    <source>
        <dbReference type="Proteomes" id="UP000033725"/>
    </source>
</evidence>
<comment type="caution">
    <text evidence="2">The sequence shown here is derived from an EMBL/GenBank/DDBJ whole genome shotgun (WGS) entry which is preliminary data.</text>
</comment>
<dbReference type="EMBL" id="JYIV01000027">
    <property type="protein sequence ID" value="KJL21223.1"/>
    <property type="molecule type" value="Genomic_DNA"/>
</dbReference>
<sequence length="257" mass="28126">MSAHTPDQILRAAAAWVWFPRDSEHEREQLLLVRDPARFGGGVRGSQVDSALSAADVVDGALARTRAWGASQVTFWTNPSDRPDLEDELRRRGAEHIDTVAVFARPVDEVEVEVPSDVSTEIVRTLDQVRDLDGVNVPVWHQQPLDEEGLRAELDEVSAALEAQTGVRVLARIDGRAVSTGGCTIEDGFVRLWGASTLENHRGRGAYRAVLAERLRQGAAWGAKTALVKGRVSTSAPILARAGFTHHGDERVYRLTL</sequence>
<gene>
    <name evidence="2" type="ORF">RN51_02237</name>
</gene>